<sequence>MEKKTLQMVFTTQGGSTMTISVNDPKSNLTDNEVKSAMEELITLGVFTSSTGDPIAKKSAQIITQTTQELSLA</sequence>
<dbReference type="RefSeq" id="WP_158739392.1">
    <property type="nucleotide sequence ID" value="NZ_JAFBEP010000003.1"/>
</dbReference>
<gene>
    <name evidence="1" type="ORF">GND95_03155</name>
</gene>
<reference evidence="1 2" key="1">
    <citation type="submission" date="2019-12" db="EMBL/GenBank/DDBJ databases">
        <title>Defluviitalea raffinosedens, isolated from a biogas fermenter, genome sequencing and characterization.</title>
        <authorList>
            <person name="Rettenmaier R."/>
            <person name="Schneider M."/>
            <person name="Neuhaus K."/>
            <person name="Liebl W."/>
            <person name="Zverlov V."/>
        </authorList>
    </citation>
    <scope>NUCLEOTIDE SEQUENCE [LARGE SCALE GENOMIC DNA]</scope>
    <source>
        <strain evidence="1 2">249c-K6</strain>
    </source>
</reference>
<protein>
    <submittedName>
        <fullName evidence="1">DUF2922 family protein</fullName>
    </submittedName>
</protein>
<evidence type="ECO:0000313" key="2">
    <source>
        <dbReference type="Proteomes" id="UP000483018"/>
    </source>
</evidence>
<dbReference type="OrthoDB" id="9795264at2"/>
<dbReference type="InterPro" id="IPR021321">
    <property type="entry name" value="DUF2922"/>
</dbReference>
<dbReference type="Pfam" id="PF11148">
    <property type="entry name" value="DUF2922"/>
    <property type="match status" value="1"/>
</dbReference>
<name>A0A7C8LIY4_9FIRM</name>
<proteinExistence type="predicted"/>
<dbReference type="Proteomes" id="UP000483018">
    <property type="component" value="Unassembled WGS sequence"/>
</dbReference>
<accession>A0A7C8LIY4</accession>
<organism evidence="1 2">
    <name type="scientific">Defluviitalea raffinosedens</name>
    <dbReference type="NCBI Taxonomy" id="1450156"/>
    <lineage>
        <taxon>Bacteria</taxon>
        <taxon>Bacillati</taxon>
        <taxon>Bacillota</taxon>
        <taxon>Clostridia</taxon>
        <taxon>Lachnospirales</taxon>
        <taxon>Defluviitaleaceae</taxon>
        <taxon>Defluviitalea</taxon>
    </lineage>
</organism>
<evidence type="ECO:0000313" key="1">
    <source>
        <dbReference type="EMBL" id="KAE9636138.1"/>
    </source>
</evidence>
<keyword evidence="2" id="KW-1185">Reference proteome</keyword>
<dbReference type="EMBL" id="WSLF01000002">
    <property type="protein sequence ID" value="KAE9636138.1"/>
    <property type="molecule type" value="Genomic_DNA"/>
</dbReference>
<comment type="caution">
    <text evidence="1">The sequence shown here is derived from an EMBL/GenBank/DDBJ whole genome shotgun (WGS) entry which is preliminary data.</text>
</comment>
<dbReference type="AlphaFoldDB" id="A0A7C8LIY4"/>